<evidence type="ECO:0000313" key="2">
    <source>
        <dbReference type="Proteomes" id="UP000198741"/>
    </source>
</evidence>
<gene>
    <name evidence="1" type="ORF">SAMN04515671_1370</name>
</gene>
<sequence length="56" mass="6012">MLSAEVPVERVEPLTVARPLLLMDWTGNNYPVTNTNNGCGPPASISIDRDVVALFG</sequence>
<proteinExistence type="predicted"/>
<accession>A0A1H0KMV0</accession>
<keyword evidence="2" id="KW-1185">Reference proteome</keyword>
<evidence type="ECO:0000313" key="1">
    <source>
        <dbReference type="EMBL" id="SDO57136.1"/>
    </source>
</evidence>
<reference evidence="1 2" key="1">
    <citation type="submission" date="2016-10" db="EMBL/GenBank/DDBJ databases">
        <authorList>
            <person name="de Groot N.N."/>
        </authorList>
    </citation>
    <scope>NUCLEOTIDE SEQUENCE [LARGE SCALE GENOMIC DNA]</scope>
    <source>
        <strain evidence="2">P4-7,KCTC 19426,CECT 7604</strain>
    </source>
</reference>
<name>A0A1H0KMV0_9ACTN</name>
<organism evidence="1 2">
    <name type="scientific">Nakamurella panacisegetis</name>
    <dbReference type="NCBI Taxonomy" id="1090615"/>
    <lineage>
        <taxon>Bacteria</taxon>
        <taxon>Bacillati</taxon>
        <taxon>Actinomycetota</taxon>
        <taxon>Actinomycetes</taxon>
        <taxon>Nakamurellales</taxon>
        <taxon>Nakamurellaceae</taxon>
        <taxon>Nakamurella</taxon>
    </lineage>
</organism>
<dbReference type="EMBL" id="LT629710">
    <property type="protein sequence ID" value="SDO57136.1"/>
    <property type="molecule type" value="Genomic_DNA"/>
</dbReference>
<dbReference type="AlphaFoldDB" id="A0A1H0KMV0"/>
<dbReference type="Proteomes" id="UP000198741">
    <property type="component" value="Chromosome I"/>
</dbReference>
<protein>
    <submittedName>
        <fullName evidence="1">Uncharacterized protein</fullName>
    </submittedName>
</protein>